<organism evidence="3">
    <name type="scientific">Naegleria gruberi</name>
    <name type="common">Amoeba</name>
    <dbReference type="NCBI Taxonomy" id="5762"/>
    <lineage>
        <taxon>Eukaryota</taxon>
        <taxon>Discoba</taxon>
        <taxon>Heterolobosea</taxon>
        <taxon>Tetramitia</taxon>
        <taxon>Eutetramitia</taxon>
        <taxon>Vahlkampfiidae</taxon>
        <taxon>Naegleria</taxon>
    </lineage>
</organism>
<reference evidence="2 3" key="1">
    <citation type="journal article" date="2010" name="Cell">
        <title>The genome of Naegleria gruberi illuminates early eukaryotic versatility.</title>
        <authorList>
            <person name="Fritz-Laylin L.K."/>
            <person name="Prochnik S.E."/>
            <person name="Ginger M.L."/>
            <person name="Dacks J.B."/>
            <person name="Carpenter M.L."/>
            <person name="Field M.C."/>
            <person name="Kuo A."/>
            <person name="Paredez A."/>
            <person name="Chapman J."/>
            <person name="Pham J."/>
            <person name="Shu S."/>
            <person name="Neupane R."/>
            <person name="Cipriano M."/>
            <person name="Mancuso J."/>
            <person name="Tu H."/>
            <person name="Salamov A."/>
            <person name="Lindquist E."/>
            <person name="Shapiro H."/>
            <person name="Lucas S."/>
            <person name="Grigoriev I.V."/>
            <person name="Cande W.Z."/>
            <person name="Fulton C."/>
            <person name="Rokhsar D.S."/>
            <person name="Dawson S.C."/>
        </authorList>
    </citation>
    <scope>NUCLEOTIDE SEQUENCE [LARGE SCALE GENOMIC DNA]</scope>
    <source>
        <strain evidence="2 3">NEG-M</strain>
    </source>
</reference>
<keyword evidence="3" id="KW-1185">Reference proteome</keyword>
<feature type="region of interest" description="Disordered" evidence="1">
    <location>
        <begin position="106"/>
        <end position="133"/>
    </location>
</feature>
<gene>
    <name evidence="2" type="ORF">NAEGRDRAFT_45866</name>
</gene>
<dbReference type="AlphaFoldDB" id="D2V1E5"/>
<dbReference type="RefSeq" id="XP_002681896.1">
    <property type="nucleotide sequence ID" value="XM_002681850.1"/>
</dbReference>
<dbReference type="VEuPathDB" id="AmoebaDB:NAEGRDRAFT_45866"/>
<dbReference type="KEGG" id="ngr:NAEGRDRAFT_45866"/>
<feature type="compositionally biased region" description="Polar residues" evidence="1">
    <location>
        <begin position="109"/>
        <end position="125"/>
    </location>
</feature>
<name>D2V1E5_NAEGR</name>
<evidence type="ECO:0000313" key="3">
    <source>
        <dbReference type="Proteomes" id="UP000006671"/>
    </source>
</evidence>
<accession>D2V1E5</accession>
<dbReference type="EMBL" id="GG738848">
    <property type="protein sequence ID" value="EFC49152.1"/>
    <property type="molecule type" value="Genomic_DNA"/>
</dbReference>
<proteinExistence type="predicted"/>
<protein>
    <submittedName>
        <fullName evidence="2">Predicted protein</fullName>
    </submittedName>
</protein>
<dbReference type="GeneID" id="8855154"/>
<dbReference type="InParanoid" id="D2V1E5"/>
<dbReference type="Proteomes" id="UP000006671">
    <property type="component" value="Unassembled WGS sequence"/>
</dbReference>
<evidence type="ECO:0000313" key="2">
    <source>
        <dbReference type="EMBL" id="EFC49152.1"/>
    </source>
</evidence>
<evidence type="ECO:0000256" key="1">
    <source>
        <dbReference type="SAM" id="MobiDB-lite"/>
    </source>
</evidence>
<sequence>MMLKLDIEDFIKELIEVGFKLQQEDCLQQHTPSKISDNTVMMTPTSHTLTSNSSSSTTSSTSTTCTSNEYVPFFTSAPFQHDTTHQQQAQQQLQPYLDPFQIFERTSQRSKSNQRTSKNHNNNNMIGKPQHRNNGFTFQEFRYHKSDKKKTVFHTLN</sequence>